<organism evidence="14 15">
    <name type="scientific">Penicillium salamii</name>
    <dbReference type="NCBI Taxonomy" id="1612424"/>
    <lineage>
        <taxon>Eukaryota</taxon>
        <taxon>Fungi</taxon>
        <taxon>Dikarya</taxon>
        <taxon>Ascomycota</taxon>
        <taxon>Pezizomycotina</taxon>
        <taxon>Eurotiomycetes</taxon>
        <taxon>Eurotiomycetidae</taxon>
        <taxon>Eurotiales</taxon>
        <taxon>Aspergillaceae</taxon>
        <taxon>Penicillium</taxon>
    </lineage>
</organism>
<comment type="function">
    <text evidence="1">Component of the EKC/KEOPS complex that is required for the formation of a threonylcarbamoyl group on adenosine at position 37 (t(6)A37) in tRNAs that read codons beginning with adenine. The complex is probably involved in the transfer of the threonylcarbamoyl moiety of threonylcarbamoyl-AMP (TC-AMP) to the N6 group of A37. BUD32 has ATPase activity in the context of the EKC/KEOPS complex and likely plays a supporting role to the catalytic subunit KAE1. The EKC/KEOPS complex also promotes both telomere uncapping and telomere elongation. The complex is required for efficient recruitment of transcriptional coactivators.</text>
</comment>
<dbReference type="SUPFAM" id="SSF56112">
    <property type="entry name" value="Protein kinase-like (PK-like)"/>
    <property type="match status" value="1"/>
</dbReference>
<comment type="catalytic activity">
    <reaction evidence="10">
        <text>L-threonyl-[protein] + ATP = O-phospho-L-threonyl-[protein] + ADP + H(+)</text>
        <dbReference type="Rhea" id="RHEA:46608"/>
        <dbReference type="Rhea" id="RHEA-COMP:11060"/>
        <dbReference type="Rhea" id="RHEA-COMP:11605"/>
        <dbReference type="ChEBI" id="CHEBI:15378"/>
        <dbReference type="ChEBI" id="CHEBI:30013"/>
        <dbReference type="ChEBI" id="CHEBI:30616"/>
        <dbReference type="ChEBI" id="CHEBI:61977"/>
        <dbReference type="ChEBI" id="CHEBI:456216"/>
        <dbReference type="EC" id="2.7.11.1"/>
    </reaction>
</comment>
<evidence type="ECO:0000259" key="13">
    <source>
        <dbReference type="PROSITE" id="PS50011"/>
    </source>
</evidence>
<evidence type="ECO:0000313" key="15">
    <source>
        <dbReference type="Proteomes" id="UP001152592"/>
    </source>
</evidence>
<protein>
    <recommendedName>
        <fullName evidence="6">EKC/KEOPS complex subunit BUD32</fullName>
        <ecNumber evidence="4">2.7.11.1</ecNumber>
    </recommendedName>
    <alternativeName>
        <fullName evidence="8 9">Atypical Serine/threonine protein kinase BUD32</fullName>
    </alternativeName>
    <alternativeName>
        <fullName evidence="5">EKC/KEOPS complex subunit bud32</fullName>
    </alternativeName>
</protein>
<dbReference type="InterPro" id="IPR000719">
    <property type="entry name" value="Prot_kinase_dom"/>
</dbReference>
<evidence type="ECO:0000256" key="1">
    <source>
        <dbReference type="ARBA" id="ARBA00003747"/>
    </source>
</evidence>
<dbReference type="Gene3D" id="1.10.510.10">
    <property type="entry name" value="Transferase(Phosphotransferase) domain 1"/>
    <property type="match status" value="1"/>
</dbReference>
<evidence type="ECO:0000256" key="7">
    <source>
        <dbReference type="ARBA" id="ARBA00022895"/>
    </source>
</evidence>
<evidence type="ECO:0000256" key="6">
    <source>
        <dbReference type="ARBA" id="ARBA00019973"/>
    </source>
</evidence>
<comment type="caution">
    <text evidence="14">The sequence shown here is derived from an EMBL/GenBank/DDBJ whole genome shotgun (WGS) entry which is preliminary data.</text>
</comment>
<evidence type="ECO:0000256" key="11">
    <source>
        <dbReference type="ARBA" id="ARBA00048679"/>
    </source>
</evidence>
<dbReference type="InterPro" id="IPR008266">
    <property type="entry name" value="Tyr_kinase_AS"/>
</dbReference>
<sequence length="384" mass="43074">MKNTSLLQGLQNALEGKPPTGCELVKYTSLASTISILLSFHFSFCLDSLSDDVVFLLYRFLILILPLYSCFSSSNHLSADNSSTTSRLRPISTAPINQSSQRSQRKRTVPPHTSPELFLLTDATSPNINCSLARRAKQYDQMDHRYFLLDDTGRQPNLSVIINVGNHAVILRRANTVRKMAIVHTYDSPAIILTNRAHIRQEQTIYRLLQPNINMPCPGIVPCTGLWGNTIELQYMSQGTLENMLKHMADCLSNIHAHHILHNDIALRNILLDGSWNIMITDFGASTIIPPAKGMNDYMDDYHCSIWTDLIQLGSVFYAILTGERSPVTIYPENGSYAEYPPRESLPDVTDLWAGGIIEDCWNPRAVIDGGAWEVARRVRNLTS</sequence>
<evidence type="ECO:0000256" key="4">
    <source>
        <dbReference type="ARBA" id="ARBA00012513"/>
    </source>
</evidence>
<dbReference type="AlphaFoldDB" id="A0A9W4JS64"/>
<accession>A0A9W4JS64</accession>
<keyword evidence="7" id="KW-0158">Chromosome</keyword>
<evidence type="ECO:0000256" key="9">
    <source>
        <dbReference type="ARBA" id="ARBA00033194"/>
    </source>
</evidence>
<dbReference type="Pfam" id="PF00069">
    <property type="entry name" value="Pkinase"/>
    <property type="match status" value="1"/>
</dbReference>
<evidence type="ECO:0000256" key="2">
    <source>
        <dbReference type="ARBA" id="ARBA00004574"/>
    </source>
</evidence>
<dbReference type="EC" id="2.7.11.1" evidence="4"/>
<feature type="region of interest" description="Disordered" evidence="12">
    <location>
        <begin position="80"/>
        <end position="112"/>
    </location>
</feature>
<dbReference type="OrthoDB" id="448427at2759"/>
<dbReference type="InterPro" id="IPR011009">
    <property type="entry name" value="Kinase-like_dom_sf"/>
</dbReference>
<name>A0A9W4JS64_9EURO</name>
<dbReference type="PROSITE" id="PS50011">
    <property type="entry name" value="PROTEIN_KINASE_DOM"/>
    <property type="match status" value="1"/>
</dbReference>
<comment type="subcellular location">
    <subcellularLocation>
        <location evidence="2">Chromosome</location>
        <location evidence="2">Telomere</location>
    </subcellularLocation>
</comment>
<dbReference type="GO" id="GO:0000781">
    <property type="term" value="C:chromosome, telomeric region"/>
    <property type="evidence" value="ECO:0007669"/>
    <property type="project" value="UniProtKB-SubCell"/>
</dbReference>
<evidence type="ECO:0000256" key="12">
    <source>
        <dbReference type="SAM" id="MobiDB-lite"/>
    </source>
</evidence>
<dbReference type="EMBL" id="CAJVPD010000273">
    <property type="protein sequence ID" value="CAG8416756.1"/>
    <property type="molecule type" value="Genomic_DNA"/>
</dbReference>
<evidence type="ECO:0000313" key="14">
    <source>
        <dbReference type="EMBL" id="CAG8416756.1"/>
    </source>
</evidence>
<dbReference type="Proteomes" id="UP001152592">
    <property type="component" value="Unassembled WGS sequence"/>
</dbReference>
<evidence type="ECO:0000256" key="8">
    <source>
        <dbReference type="ARBA" id="ARBA00030980"/>
    </source>
</evidence>
<dbReference type="PROSITE" id="PS00109">
    <property type="entry name" value="PROTEIN_KINASE_TYR"/>
    <property type="match status" value="1"/>
</dbReference>
<keyword evidence="7" id="KW-0779">Telomere</keyword>
<evidence type="ECO:0000256" key="5">
    <source>
        <dbReference type="ARBA" id="ARBA00013948"/>
    </source>
</evidence>
<proteinExistence type="predicted"/>
<gene>
    <name evidence="14" type="ORF">PSALAMII_LOCUS9284</name>
</gene>
<dbReference type="GO" id="GO:0005524">
    <property type="term" value="F:ATP binding"/>
    <property type="evidence" value="ECO:0007669"/>
    <property type="project" value="InterPro"/>
</dbReference>
<evidence type="ECO:0000256" key="3">
    <source>
        <dbReference type="ARBA" id="ARBA00011534"/>
    </source>
</evidence>
<reference evidence="14" key="1">
    <citation type="submission" date="2021-07" db="EMBL/GenBank/DDBJ databases">
        <authorList>
            <person name="Branca A.L. A."/>
        </authorList>
    </citation>
    <scope>NUCLEOTIDE SEQUENCE</scope>
</reference>
<dbReference type="GO" id="GO:0004674">
    <property type="term" value="F:protein serine/threonine kinase activity"/>
    <property type="evidence" value="ECO:0007669"/>
    <property type="project" value="UniProtKB-EC"/>
</dbReference>
<feature type="domain" description="Protein kinase" evidence="13">
    <location>
        <begin position="103"/>
        <end position="384"/>
    </location>
</feature>
<evidence type="ECO:0000256" key="10">
    <source>
        <dbReference type="ARBA" id="ARBA00047899"/>
    </source>
</evidence>
<comment type="catalytic activity">
    <reaction evidence="11">
        <text>L-seryl-[protein] + ATP = O-phospho-L-seryl-[protein] + ADP + H(+)</text>
        <dbReference type="Rhea" id="RHEA:17989"/>
        <dbReference type="Rhea" id="RHEA-COMP:9863"/>
        <dbReference type="Rhea" id="RHEA-COMP:11604"/>
        <dbReference type="ChEBI" id="CHEBI:15378"/>
        <dbReference type="ChEBI" id="CHEBI:29999"/>
        <dbReference type="ChEBI" id="CHEBI:30616"/>
        <dbReference type="ChEBI" id="CHEBI:83421"/>
        <dbReference type="ChEBI" id="CHEBI:456216"/>
        <dbReference type="EC" id="2.7.11.1"/>
    </reaction>
</comment>
<comment type="subunit">
    <text evidence="3">Component of the EKC/KEOPS complex composed of at least BUD32, CGI121, GON7, KAE1 and PCC1; the whole complex dimerizes.</text>
</comment>